<dbReference type="EMBL" id="CP001107">
    <property type="protein sequence ID" value="ACR76501.1"/>
    <property type="molecule type" value="Genomic_DNA"/>
</dbReference>
<feature type="chain" id="PRO_5038936474" description="SH3b domain-containing protein" evidence="2">
    <location>
        <begin position="21"/>
        <end position="267"/>
    </location>
</feature>
<dbReference type="PROSITE" id="PS51257">
    <property type="entry name" value="PROKAR_LIPOPROTEIN"/>
    <property type="match status" value="1"/>
</dbReference>
<proteinExistence type="predicted"/>
<accession>C4ZHL4</accession>
<feature type="compositionally biased region" description="Acidic residues" evidence="1">
    <location>
        <begin position="129"/>
        <end position="144"/>
    </location>
</feature>
<evidence type="ECO:0000313" key="4">
    <source>
        <dbReference type="EMBL" id="ACR76501.1"/>
    </source>
</evidence>
<dbReference type="HOGENOM" id="CLU_1041074_0_0_9"/>
<feature type="compositionally biased region" description="Acidic residues" evidence="1">
    <location>
        <begin position="256"/>
        <end position="267"/>
    </location>
</feature>
<dbReference type="Pfam" id="PF08239">
    <property type="entry name" value="SH3_3"/>
    <property type="match status" value="1"/>
</dbReference>
<dbReference type="KEGG" id="ere:EUBREC_2771"/>
<dbReference type="RefSeq" id="WP_012743529.1">
    <property type="nucleotide sequence ID" value="NC_012781.1"/>
</dbReference>
<dbReference type="GeneID" id="86989487"/>
<feature type="compositionally biased region" description="Polar residues" evidence="1">
    <location>
        <begin position="219"/>
        <end position="243"/>
    </location>
</feature>
<feature type="compositionally biased region" description="Low complexity" evidence="1">
    <location>
        <begin position="150"/>
        <end position="162"/>
    </location>
</feature>
<dbReference type="PaxDb" id="515619-EUBREC_2771"/>
<dbReference type="SMART" id="SM00287">
    <property type="entry name" value="SH3b"/>
    <property type="match status" value="1"/>
</dbReference>
<dbReference type="STRING" id="515619.EUBREC_2771"/>
<dbReference type="InterPro" id="IPR003646">
    <property type="entry name" value="SH3-like_bac-type"/>
</dbReference>
<evidence type="ECO:0000256" key="2">
    <source>
        <dbReference type="SAM" id="SignalP"/>
    </source>
</evidence>
<evidence type="ECO:0000259" key="3">
    <source>
        <dbReference type="SMART" id="SM00287"/>
    </source>
</evidence>
<protein>
    <recommendedName>
        <fullName evidence="3">SH3b domain-containing protein</fullName>
    </recommendedName>
</protein>
<organism evidence="4 5">
    <name type="scientific">Agathobacter rectalis (strain ATCC 33656 / DSM 3377 / JCM 17463 / KCTC 5835 / VPI 0990)</name>
    <name type="common">Eubacterium rectale</name>
    <dbReference type="NCBI Taxonomy" id="515619"/>
    <lineage>
        <taxon>Bacteria</taxon>
        <taxon>Bacillati</taxon>
        <taxon>Bacillota</taxon>
        <taxon>Clostridia</taxon>
        <taxon>Lachnospirales</taxon>
        <taxon>Lachnospiraceae</taxon>
        <taxon>Agathobacter</taxon>
    </lineage>
</organism>
<feature type="signal peptide" evidence="2">
    <location>
        <begin position="1"/>
        <end position="20"/>
    </location>
</feature>
<dbReference type="Gene3D" id="2.30.30.40">
    <property type="entry name" value="SH3 Domains"/>
    <property type="match status" value="1"/>
</dbReference>
<evidence type="ECO:0000256" key="1">
    <source>
        <dbReference type="SAM" id="MobiDB-lite"/>
    </source>
</evidence>
<feature type="region of interest" description="Disordered" evidence="1">
    <location>
        <begin position="129"/>
        <end position="267"/>
    </location>
</feature>
<evidence type="ECO:0000313" key="5">
    <source>
        <dbReference type="Proteomes" id="UP000001477"/>
    </source>
</evidence>
<feature type="domain" description="SH3b" evidence="3">
    <location>
        <begin position="67"/>
        <end position="131"/>
    </location>
</feature>
<dbReference type="AlphaFoldDB" id="C4ZHL4"/>
<reference evidence="4 5" key="1">
    <citation type="journal article" date="2009" name="Proc. Natl. Acad. Sci. U.S.A.">
        <title>Characterizing a model human gut microbiota composed of members of its two dominant bacterial phyla.</title>
        <authorList>
            <person name="Mahowald M.A."/>
            <person name="Rey F.E."/>
            <person name="Seedorf H."/>
            <person name="Turnbaugh P.J."/>
            <person name="Fulton R.S."/>
            <person name="Wollam A."/>
            <person name="Shah N."/>
            <person name="Wang C."/>
            <person name="Magrini V."/>
            <person name="Wilson R.K."/>
            <person name="Cantarel B.L."/>
            <person name="Coutinho P.M."/>
            <person name="Henrissat B."/>
            <person name="Crock L.W."/>
            <person name="Russell A."/>
            <person name="Verberkmoes N.C."/>
            <person name="Hettich R.L."/>
            <person name="Gordon J.I."/>
        </authorList>
    </citation>
    <scope>NUCLEOTIDE SEQUENCE [LARGE SCALE GENOMIC DNA]</scope>
    <source>
        <strain evidence="5">ATCC 33656 / DSM 3377 / JCM 17463 / KCTC 5835 / LMG 30912 / VPI 0990</strain>
    </source>
</reference>
<gene>
    <name evidence="4" type="ordered locus">EUBREC_2771</name>
</gene>
<dbReference type="Proteomes" id="UP000001477">
    <property type="component" value="Chromosome"/>
</dbReference>
<sequence length="267" mass="27628">MNKKCFFLLHMLGIALIAGACGAVEDTTETATEYISKGYSVESGAAGTQQTEAEEAFSFSNKVLGNLTEKSVKLIKNTVVYVKPDKNSAQLGTLEKGTKVKAVGKTEKDEWLMVNYNGRVAYIKSNSIDGDELSSVEEAVEEDSDSRGHGSTANGNNSDTNSGGTGNTVKKPSNTNNGNAGNTGGTGSSSGNGTITPSEPSNGSDDSNSGGNTSETEKPSQPSTEPVTPITPSEPDTSVTPTEPDNPVTPPTESDNSSEGEESLDGE</sequence>
<feature type="compositionally biased region" description="Low complexity" evidence="1">
    <location>
        <begin position="191"/>
        <end position="214"/>
    </location>
</feature>
<name>C4ZHL4_AGARV</name>
<feature type="compositionally biased region" description="Gly residues" evidence="1">
    <location>
        <begin position="181"/>
        <end position="190"/>
    </location>
</feature>
<keyword evidence="2" id="KW-0732">Signal</keyword>